<dbReference type="OrthoDB" id="7065319at2"/>
<evidence type="ECO:0000313" key="1">
    <source>
        <dbReference type="EMBL" id="PHM29081.1"/>
    </source>
</evidence>
<dbReference type="InterPro" id="IPR021364">
    <property type="entry name" value="DUF2857"/>
</dbReference>
<dbReference type="EMBL" id="FTLG01000062">
    <property type="protein sequence ID" value="SIP72512.1"/>
    <property type="molecule type" value="Genomic_DNA"/>
</dbReference>
<accession>A0A1N6MUM3</accession>
<sequence length="200" mass="22970">MTKQLSMSGNNLLTDLIMEIKAGSLRRCESLGLSADEIRMLNNLTLEDLYYLSKSQVSVITYQIHHDNLYLILEQSRIEQKRNECIDRALELGASIEMMHHYFGLSPVDVSTRRRLADLRVSVGRSSNLSDGDKEALWSRWKKSDVQNIDSAEGFEMMMLLAEELALSLTAVWNNLQVMLEVSVTRTKKRSFKREIRSLI</sequence>
<evidence type="ECO:0000313" key="3">
    <source>
        <dbReference type="Proteomes" id="UP000196435"/>
    </source>
</evidence>
<organism evidence="2 3">
    <name type="scientific">Xenorhabdus innexi</name>
    <dbReference type="NCBI Taxonomy" id="290109"/>
    <lineage>
        <taxon>Bacteria</taxon>
        <taxon>Pseudomonadati</taxon>
        <taxon>Pseudomonadota</taxon>
        <taxon>Gammaproteobacteria</taxon>
        <taxon>Enterobacterales</taxon>
        <taxon>Morganellaceae</taxon>
        <taxon>Xenorhabdus</taxon>
    </lineage>
</organism>
<protein>
    <recommendedName>
        <fullName evidence="5">DUF2857 domain-containing protein</fullName>
    </recommendedName>
</protein>
<dbReference type="Pfam" id="PF11198">
    <property type="entry name" value="DUF2857"/>
    <property type="match status" value="1"/>
</dbReference>
<reference evidence="3" key="1">
    <citation type="submission" date="2016-12" db="EMBL/GenBank/DDBJ databases">
        <authorList>
            <person name="Gaudriault S."/>
        </authorList>
    </citation>
    <scope>NUCLEOTIDE SEQUENCE [LARGE SCALE GENOMIC DNA]</scope>
    <source>
        <strain evidence="3">HGB1681 (deposited as PTA-6826 in the American Type Culture Collection)</strain>
    </source>
</reference>
<reference evidence="1 4" key="3">
    <citation type="journal article" date="2017" name="Nat. Microbiol.">
        <title>Natural product diversity associated with the nematode symbionts Photorhabdus and Xenorhabdus.</title>
        <authorList>
            <person name="Tobias N.J."/>
            <person name="Wolff H."/>
            <person name="Djahanschiri B."/>
            <person name="Grundmann F."/>
            <person name="Kronenwerth M."/>
            <person name="Shi Y.M."/>
            <person name="Simonyi S."/>
            <person name="Grun P."/>
            <person name="Shapiro-Ilan D."/>
            <person name="Pidot S.J."/>
            <person name="Stinear T.P."/>
            <person name="Ebersberger I."/>
            <person name="Bode H.B."/>
        </authorList>
    </citation>
    <scope>NUCLEOTIDE SEQUENCE [LARGE SCALE GENOMIC DNA]</scope>
    <source>
        <strain evidence="1 4">DSM 16336</strain>
    </source>
</reference>
<proteinExistence type="predicted"/>
<dbReference type="AlphaFoldDB" id="A0A1N6MUM3"/>
<dbReference type="Proteomes" id="UP000196435">
    <property type="component" value="Unassembled WGS sequence"/>
</dbReference>
<evidence type="ECO:0000313" key="4">
    <source>
        <dbReference type="Proteomes" id="UP000224871"/>
    </source>
</evidence>
<evidence type="ECO:0000313" key="2">
    <source>
        <dbReference type="EMBL" id="SIP72512.1"/>
    </source>
</evidence>
<keyword evidence="4" id="KW-1185">Reference proteome</keyword>
<dbReference type="Proteomes" id="UP000224871">
    <property type="component" value="Unassembled WGS sequence"/>
</dbReference>
<reference evidence="2" key="2">
    <citation type="submission" date="2016-12" db="EMBL/GenBank/DDBJ databases">
        <authorList>
            <person name="Song W.-J."/>
            <person name="Kurnit D.M."/>
        </authorList>
    </citation>
    <scope>NUCLEOTIDE SEQUENCE [LARGE SCALE GENOMIC DNA]</scope>
    <source>
        <strain evidence="2">HGB1681</strain>
    </source>
</reference>
<dbReference type="RefSeq" id="WP_086955752.1">
    <property type="nucleotide sequence ID" value="NZ_CAWNQC010000288.1"/>
</dbReference>
<gene>
    <name evidence="1" type="ORF">Xinn_03719</name>
    <name evidence="2" type="ORF">XIS1_1540003</name>
</gene>
<name>A0A1N6MUM3_9GAMM</name>
<evidence type="ECO:0008006" key="5">
    <source>
        <dbReference type="Google" id="ProtNLM"/>
    </source>
</evidence>
<dbReference type="EMBL" id="NIBU01000086">
    <property type="protein sequence ID" value="PHM29081.1"/>
    <property type="molecule type" value="Genomic_DNA"/>
</dbReference>